<feature type="transmembrane region" description="Helical" evidence="4">
    <location>
        <begin position="270"/>
        <end position="289"/>
    </location>
</feature>
<keyword evidence="7" id="KW-1185">Reference proteome</keyword>
<dbReference type="CDD" id="cd06170">
    <property type="entry name" value="LuxR_C_like"/>
    <property type="match status" value="1"/>
</dbReference>
<dbReference type="InterPro" id="IPR000792">
    <property type="entry name" value="Tscrpt_reg_LuxR_C"/>
</dbReference>
<accession>A0ABU6J1Y8</accession>
<gene>
    <name evidence="6" type="ORF">VJ920_10955</name>
</gene>
<evidence type="ECO:0000259" key="5">
    <source>
        <dbReference type="PROSITE" id="PS50043"/>
    </source>
</evidence>
<name>A0ABU6J1Y8_9ACTN</name>
<dbReference type="Proteomes" id="UP001343724">
    <property type="component" value="Unassembled WGS sequence"/>
</dbReference>
<keyword evidence="2" id="KW-0238">DNA-binding</keyword>
<sequence length="465" mass="49602">MAKDTSRPSVGLIESASRALVANQLVALAALGYLLALFPFNWCLHATVGQSGFTGPLNANLVIDIGEVAGYGVAIAWGLKRGQLPSGRTAAILFALLGLGSIVITLASQSSTALAAWAGDLALGAGYAAVFSFWLALISRFSPKKMLIILAVGYLANLIDYPVITDVSREVGCFYAIMTAATSLLIYALVHHRLINSAQSPLFLEETARPYWPPLRLAAFCTVISLAYGFCTGSIGVGVSTVGLKIGFALPAIIILVGLLASYRSFSLSSVYWISCPFMILGLLSTFFLDVNAMLVKILVTTALSGAHFVAYLVVRVRGQELKRDPLFAYAALSLLMMALTVAGKTMEPAFAGSTAESVAIVALVLGVVLTYGLLISKAGDTRAVDVRSALSPESVRDRTLKLAQTNGLSERETSVYQLLIEDKSVTDIANDLFIAPSTVRAHVSRIYSKFGVHSRHELQQKIEE</sequence>
<feature type="transmembrane region" description="Helical" evidence="4">
    <location>
        <begin position="327"/>
        <end position="344"/>
    </location>
</feature>
<feature type="transmembrane region" description="Helical" evidence="4">
    <location>
        <begin position="60"/>
        <end position="79"/>
    </location>
</feature>
<evidence type="ECO:0000256" key="1">
    <source>
        <dbReference type="ARBA" id="ARBA00023015"/>
    </source>
</evidence>
<dbReference type="PROSITE" id="PS00622">
    <property type="entry name" value="HTH_LUXR_1"/>
    <property type="match status" value="1"/>
</dbReference>
<keyword evidence="4" id="KW-1133">Transmembrane helix</keyword>
<feature type="transmembrane region" description="Helical" evidence="4">
    <location>
        <begin position="91"/>
        <end position="108"/>
    </location>
</feature>
<comment type="caution">
    <text evidence="6">The sequence shown here is derived from an EMBL/GenBank/DDBJ whole genome shotgun (WGS) entry which is preliminary data.</text>
</comment>
<reference evidence="6 7" key="1">
    <citation type="submission" date="2024-01" db="EMBL/GenBank/DDBJ databases">
        <title>novel species in genus Adlercreutzia.</title>
        <authorList>
            <person name="Liu X."/>
        </authorList>
    </citation>
    <scope>NUCLEOTIDE SEQUENCE [LARGE SCALE GENOMIC DNA]</scope>
    <source>
        <strain evidence="6 7">R22</strain>
    </source>
</reference>
<feature type="domain" description="HTH luxR-type" evidence="5">
    <location>
        <begin position="402"/>
        <end position="465"/>
    </location>
</feature>
<dbReference type="SUPFAM" id="SSF46894">
    <property type="entry name" value="C-terminal effector domain of the bipartite response regulators"/>
    <property type="match status" value="1"/>
</dbReference>
<dbReference type="RefSeq" id="WP_326455150.1">
    <property type="nucleotide sequence ID" value="NZ_JAYMFH010000018.1"/>
</dbReference>
<keyword evidence="1" id="KW-0805">Transcription regulation</keyword>
<feature type="transmembrane region" description="Helical" evidence="4">
    <location>
        <begin position="20"/>
        <end position="40"/>
    </location>
</feature>
<evidence type="ECO:0000313" key="7">
    <source>
        <dbReference type="Proteomes" id="UP001343724"/>
    </source>
</evidence>
<feature type="transmembrane region" description="Helical" evidence="4">
    <location>
        <begin position="114"/>
        <end position="135"/>
    </location>
</feature>
<feature type="transmembrane region" description="Helical" evidence="4">
    <location>
        <begin position="171"/>
        <end position="190"/>
    </location>
</feature>
<keyword evidence="4" id="KW-0812">Transmembrane</keyword>
<dbReference type="Gene3D" id="1.10.10.10">
    <property type="entry name" value="Winged helix-like DNA-binding domain superfamily/Winged helix DNA-binding domain"/>
    <property type="match status" value="1"/>
</dbReference>
<evidence type="ECO:0000256" key="4">
    <source>
        <dbReference type="SAM" id="Phobius"/>
    </source>
</evidence>
<dbReference type="PROSITE" id="PS50043">
    <property type="entry name" value="HTH_LUXR_2"/>
    <property type="match status" value="1"/>
</dbReference>
<evidence type="ECO:0000256" key="3">
    <source>
        <dbReference type="ARBA" id="ARBA00023163"/>
    </source>
</evidence>
<evidence type="ECO:0000313" key="6">
    <source>
        <dbReference type="EMBL" id="MEC4295822.1"/>
    </source>
</evidence>
<organism evidence="6 7">
    <name type="scientific">Adlercreutzia shanghongiae</name>
    <dbReference type="NCBI Taxonomy" id="3111773"/>
    <lineage>
        <taxon>Bacteria</taxon>
        <taxon>Bacillati</taxon>
        <taxon>Actinomycetota</taxon>
        <taxon>Coriobacteriia</taxon>
        <taxon>Eggerthellales</taxon>
        <taxon>Eggerthellaceae</taxon>
        <taxon>Adlercreutzia</taxon>
    </lineage>
</organism>
<dbReference type="PANTHER" id="PTHR44688:SF16">
    <property type="entry name" value="DNA-BINDING TRANSCRIPTIONAL ACTIVATOR DEVR_DOSR"/>
    <property type="match status" value="1"/>
</dbReference>
<dbReference type="PRINTS" id="PR00038">
    <property type="entry name" value="HTHLUXR"/>
</dbReference>
<keyword evidence="4" id="KW-0472">Membrane</keyword>
<dbReference type="EMBL" id="JAYMFH010000018">
    <property type="protein sequence ID" value="MEC4295822.1"/>
    <property type="molecule type" value="Genomic_DNA"/>
</dbReference>
<feature type="transmembrane region" description="Helical" evidence="4">
    <location>
        <begin position="147"/>
        <end position="165"/>
    </location>
</feature>
<evidence type="ECO:0000256" key="2">
    <source>
        <dbReference type="ARBA" id="ARBA00023125"/>
    </source>
</evidence>
<dbReference type="InterPro" id="IPR016032">
    <property type="entry name" value="Sig_transdc_resp-reg_C-effctor"/>
</dbReference>
<keyword evidence="3" id="KW-0804">Transcription</keyword>
<feature type="transmembrane region" description="Helical" evidence="4">
    <location>
        <begin position="242"/>
        <end position="263"/>
    </location>
</feature>
<feature type="transmembrane region" description="Helical" evidence="4">
    <location>
        <begin position="295"/>
        <end position="315"/>
    </location>
</feature>
<proteinExistence type="predicted"/>
<dbReference type="SMART" id="SM00421">
    <property type="entry name" value="HTH_LUXR"/>
    <property type="match status" value="1"/>
</dbReference>
<protein>
    <submittedName>
        <fullName evidence="6">LuxR C-terminal-related transcriptional regulator</fullName>
    </submittedName>
</protein>
<dbReference type="InterPro" id="IPR036388">
    <property type="entry name" value="WH-like_DNA-bd_sf"/>
</dbReference>
<feature type="transmembrane region" description="Helical" evidence="4">
    <location>
        <begin position="350"/>
        <end position="375"/>
    </location>
</feature>
<feature type="transmembrane region" description="Helical" evidence="4">
    <location>
        <begin position="211"/>
        <end position="230"/>
    </location>
</feature>
<dbReference type="PANTHER" id="PTHR44688">
    <property type="entry name" value="DNA-BINDING TRANSCRIPTIONAL ACTIVATOR DEVR_DOSR"/>
    <property type="match status" value="1"/>
</dbReference>
<dbReference type="Pfam" id="PF00196">
    <property type="entry name" value="GerE"/>
    <property type="match status" value="1"/>
</dbReference>